<dbReference type="InterPro" id="IPR005039">
    <property type="entry name" value="Ant_C"/>
</dbReference>
<dbReference type="Pfam" id="PF03374">
    <property type="entry name" value="ANT"/>
    <property type="match status" value="1"/>
</dbReference>
<keyword evidence="4" id="KW-1185">Reference proteome</keyword>
<gene>
    <name evidence="3" type="ORF">DDR56_08540</name>
</gene>
<name>A0ABX2B913_9GAMM</name>
<evidence type="ECO:0000256" key="1">
    <source>
        <dbReference type="SAM" id="MobiDB-lite"/>
    </source>
</evidence>
<evidence type="ECO:0000313" key="3">
    <source>
        <dbReference type="EMBL" id="NPT30612.1"/>
    </source>
</evidence>
<feature type="domain" description="Antirepressor protein C-terminal" evidence="2">
    <location>
        <begin position="45"/>
        <end position="124"/>
    </location>
</feature>
<comment type="caution">
    <text evidence="3">The sequence shown here is derived from an EMBL/GenBank/DDBJ whole genome shotgun (WGS) entry which is preliminary data.</text>
</comment>
<accession>A0ABX2B913</accession>
<evidence type="ECO:0000259" key="2">
    <source>
        <dbReference type="Pfam" id="PF03374"/>
    </source>
</evidence>
<reference evidence="3 4" key="1">
    <citation type="submission" date="2018-04" db="EMBL/GenBank/DDBJ databases">
        <authorList>
            <person name="Li G."/>
            <person name="Du W."/>
            <person name="Bai Y."/>
        </authorList>
    </citation>
    <scope>NUCLEOTIDE SEQUENCE [LARGE SCALE GENOMIC DNA]</scope>
    <source>
        <strain evidence="3 4">YYYZ-3</strain>
    </source>
</reference>
<sequence>MDGRSLAARAAGHGPSTGRFPNPTYRRRRMNAPQHPQASRVLGKRYTLQEAAALLGTGRNTLCKQMREIGMLDANNVATRPHTSTGRLVVELKAYENPALGTERPYGKTLVTERGLLYIANRLNICIQREAANDS</sequence>
<proteinExistence type="predicted"/>
<organism evidence="3 4">
    <name type="scientific">Vreelandella venusta</name>
    <dbReference type="NCBI Taxonomy" id="44935"/>
    <lineage>
        <taxon>Bacteria</taxon>
        <taxon>Pseudomonadati</taxon>
        <taxon>Pseudomonadota</taxon>
        <taxon>Gammaproteobacteria</taxon>
        <taxon>Oceanospirillales</taxon>
        <taxon>Halomonadaceae</taxon>
        <taxon>Vreelandella</taxon>
    </lineage>
</organism>
<feature type="region of interest" description="Disordered" evidence="1">
    <location>
        <begin position="1"/>
        <end position="39"/>
    </location>
</feature>
<protein>
    <recommendedName>
        <fullName evidence="2">Antirepressor protein C-terminal domain-containing protein</fullName>
    </recommendedName>
</protein>
<dbReference type="Proteomes" id="UP001318401">
    <property type="component" value="Unassembled WGS sequence"/>
</dbReference>
<evidence type="ECO:0000313" key="4">
    <source>
        <dbReference type="Proteomes" id="UP001318401"/>
    </source>
</evidence>
<dbReference type="EMBL" id="QDKN01000003">
    <property type="protein sequence ID" value="NPT30612.1"/>
    <property type="molecule type" value="Genomic_DNA"/>
</dbReference>